<dbReference type="PANTHER" id="PTHR43308">
    <property type="entry name" value="OUTER MEMBRANE PROTEIN ALPHA-RELATED"/>
    <property type="match status" value="1"/>
</dbReference>
<name>A0A6G9ZZK9_LYSSH</name>
<dbReference type="InterPro" id="IPR041909">
    <property type="entry name" value="Sbi_C3_db_domIV"/>
</dbReference>
<dbReference type="PANTHER" id="PTHR43308:SF5">
    <property type="entry name" value="S-LAYER PROTEIN _ PEPTIDOGLYCAN ENDO-BETA-N-ACETYLGLUCOSAMINIDASE"/>
    <property type="match status" value="1"/>
</dbReference>
<keyword evidence="2" id="KW-0964">Secreted</keyword>
<evidence type="ECO:0000256" key="3">
    <source>
        <dbReference type="ARBA" id="ARBA00022729"/>
    </source>
</evidence>
<geneLocation type="plasmid" evidence="6">
    <name>pSSII-1</name>
</geneLocation>
<evidence type="ECO:0000259" key="5">
    <source>
        <dbReference type="PROSITE" id="PS51272"/>
    </source>
</evidence>
<accession>A0A6G9ZZK9</accession>
<keyword evidence="3" id="KW-0732">Signal</keyword>
<evidence type="ECO:0000313" key="6">
    <source>
        <dbReference type="EMBL" id="QIS31212.1"/>
    </source>
</evidence>
<protein>
    <recommendedName>
        <fullName evidence="5">SLH domain-containing protein</fullName>
    </recommendedName>
</protein>
<organism evidence="6">
    <name type="scientific">Lysinibacillus sphaericus</name>
    <name type="common">Bacillus sphaericus</name>
    <dbReference type="NCBI Taxonomy" id="1421"/>
    <lineage>
        <taxon>Bacteria</taxon>
        <taxon>Bacillati</taxon>
        <taxon>Bacillota</taxon>
        <taxon>Bacilli</taxon>
        <taxon>Bacillales</taxon>
        <taxon>Bacillaceae</taxon>
        <taxon>Lysinibacillus</taxon>
    </lineage>
</organism>
<comment type="subcellular location">
    <subcellularLocation>
        <location evidence="1">Secreted</location>
    </subcellularLocation>
</comment>
<dbReference type="RefSeq" id="WP_031417297.1">
    <property type="nucleotide sequence ID" value="NZ_CP064071.1"/>
</dbReference>
<evidence type="ECO:0000256" key="1">
    <source>
        <dbReference type="ARBA" id="ARBA00004613"/>
    </source>
</evidence>
<keyword evidence="6" id="KW-0614">Plasmid</keyword>
<sequence>MKTRKQEKLFWGSVAAGALIAGMTTGVGIQDAKALETTEQSIIYYEDIYNINLSRDFDSDYKFESSVSSITNIRYDKDKKIFYFTVNGGNSDFGYITPSDRINNTYGQFGFSLYFDTVTLIGRNQHYESYHNKVRQKVDFYSKSGEVFFNGNEIGIRMNYEPTSLKIRGNLDADWGSIYLNSMNLLDQPLRLKNEKPSIQLEPTLSVVIDELKDKAVTLSIDFPNDAVTKEYRIDGGIWTQYTAPVQLIKNGTIEARATDLAGNESISQLLSVDIQAIKLKWLLDNYTAASVDDFKWAGIPGVTSENIEQLKGIVTDYISTFNGGEITVPTVSVYETWLTYIDILTKVQTSIENAKNFVNPRELTLAIKDIKDTINSLPDWVGAKTSFNDELSLLDRYSIALDAVIDSETSLQQEDKDAAQSLVDVIGNAQIQEQLSDRLNVVQNFIEATTSVEYAESTRLEEDILEAQAKVKELPENTVKTELQNRLDTLLHLIGVEIAVNTSESTLLQEDKDKAQTLVDTLQDGHYKDTLQSRLDLVQDIINASNAVKQAEITSSDENIATAQDAIDLLPDGEKKLELQDRLDKVKGFIDLISEIDKTLKEAEDTLITEQLGNVQDMITSLPTSTIKDSLQDRLNNLLEYRESEKVVSKAEELKVQSYKDRAQESVDLLKPWKGKDHLQERLDKLQDVIDQKEGNLIDKILNDPDNVTSQELADFTDNDVVDEKLRDYIENIIEEAENGSITKDDVVQIVRLITFLEQSKRSMAEEHISKYEAELLSTTVSVKSKFPNASVLRSISGYLNDALDLPTFAQELADLLKRPFEEVLAELDGLLGSDKVATLAYTVKYVTEDGKVVSEQSKEAPAGNVTVQAQTPEGYELVSEGKQTFELTEDTKGTAILFKVKPTIEVTKGSYTIEYVTLENEVVHTETIQVDFGTIEVVAKVPEGYELLKTEESSQKIVLSKDVPFETLRFVVVKDEASTEMPSTGEEVKESSEIEGPAKEVPSTEELPVEGKNKELGNVETQPTTVDISTETVTSQTIGAETALVRSLLVASLDNTYFTATSQNLGVSHNQYLYDVSQSVLLVKAFVGNPTEENRLDAKNFILGNLYAGEFKTVLLKIIALAGEEIPADGEDITIIHPSKPSVKPDPPVVTPPTPPVVSPPVVIPPISGGETTAEIEKIHPVEKIDDGYKWGVTNPQKPSYVFQTDDIRIELNLDSIQDVKDLEVYWLNKNKGYYDLVIKANGKIIDRLKKSVNLKFKYQHAYLLQVKEGINKAIPHVYNDSAFSFKANGSSSFYFSQTLITFRDIYNNQNKKVIEELASRNVVNGTAPGYYNPNGSLTRAEFSAMLVRGLGLETTEVYDGVFKDVKEKDWFAKDVHTLYATGIIKGVTPTKFNPNSPLTRQQAAVMLNRVLEYLEVEKRESEKLDFIDAAKISEDAKQAVATMKALGIFSGKPGNKFDPQANLTRAEMAKVLEMTLKIADLF</sequence>
<feature type="domain" description="SLH" evidence="5">
    <location>
        <begin position="1361"/>
        <end position="1424"/>
    </location>
</feature>
<dbReference type="InterPro" id="IPR001119">
    <property type="entry name" value="SLH_dom"/>
</dbReference>
<proteinExistence type="predicted"/>
<evidence type="ECO:0000256" key="2">
    <source>
        <dbReference type="ARBA" id="ARBA00022525"/>
    </source>
</evidence>
<dbReference type="PROSITE" id="PS51272">
    <property type="entry name" value="SLH"/>
    <property type="match status" value="3"/>
</dbReference>
<feature type="compositionally biased region" description="Basic and acidic residues" evidence="4">
    <location>
        <begin position="988"/>
        <end position="1000"/>
    </location>
</feature>
<feature type="domain" description="SLH" evidence="5">
    <location>
        <begin position="1300"/>
        <end position="1360"/>
    </location>
</feature>
<evidence type="ECO:0000256" key="4">
    <source>
        <dbReference type="SAM" id="MobiDB-lite"/>
    </source>
</evidence>
<dbReference type="InterPro" id="IPR051465">
    <property type="entry name" value="Cell_Envelope_Struct_Comp"/>
</dbReference>
<feature type="region of interest" description="Disordered" evidence="4">
    <location>
        <begin position="981"/>
        <end position="1028"/>
    </location>
</feature>
<feature type="domain" description="SLH" evidence="5">
    <location>
        <begin position="1426"/>
        <end position="1485"/>
    </location>
</feature>
<reference evidence="6" key="1">
    <citation type="submission" date="2020-02" db="EMBL/GenBank/DDBJ databases">
        <authorList>
            <person name="Hu X."/>
            <person name="Yuan Z."/>
            <person name="Cheng J."/>
            <person name="Geng P."/>
        </authorList>
    </citation>
    <scope>NUCLEOTIDE SEQUENCE</scope>
    <source>
        <strain evidence="6">SSII-1</strain>
        <plasmid evidence="6">pSSII-1</plasmid>
    </source>
</reference>
<dbReference type="Gene3D" id="1.10.10.1270">
    <property type="entry name" value="Sbi, C3 binding domain IV"/>
    <property type="match status" value="1"/>
</dbReference>
<dbReference type="Pfam" id="PF00395">
    <property type="entry name" value="SLH"/>
    <property type="match status" value="3"/>
</dbReference>
<dbReference type="GO" id="GO:0005576">
    <property type="term" value="C:extracellular region"/>
    <property type="evidence" value="ECO:0007669"/>
    <property type="project" value="UniProtKB-SubCell"/>
</dbReference>
<dbReference type="EMBL" id="MT075580">
    <property type="protein sequence ID" value="QIS31212.1"/>
    <property type="molecule type" value="Genomic_DNA"/>
</dbReference>